<accession>A0ABY4RWY4</accession>
<reference evidence="2" key="1">
    <citation type="submission" date="2018-02" db="EMBL/GenBank/DDBJ databases">
        <authorList>
            <person name="Kim S.-K."/>
            <person name="Jung H.-I."/>
            <person name="Lee S.-W."/>
        </authorList>
    </citation>
    <scope>NUCLEOTIDE SEQUENCE</scope>
    <source>
        <strain evidence="2">SK3146</strain>
    </source>
</reference>
<dbReference type="PANTHER" id="PTHR12526">
    <property type="entry name" value="GLYCOSYLTRANSFERASE"/>
    <property type="match status" value="1"/>
</dbReference>
<keyword evidence="2" id="KW-0328">Glycosyltransferase</keyword>
<dbReference type="Pfam" id="PF13439">
    <property type="entry name" value="Glyco_transf_4"/>
    <property type="match status" value="1"/>
</dbReference>
<gene>
    <name evidence="2" type="primary">cotSA_2</name>
    <name evidence="2" type="ORF">SK3146_05965</name>
</gene>
<dbReference type="EC" id="2.4.-.-" evidence="2"/>
<proteinExistence type="predicted"/>
<dbReference type="GO" id="GO:0016757">
    <property type="term" value="F:glycosyltransferase activity"/>
    <property type="evidence" value="ECO:0007669"/>
    <property type="project" value="UniProtKB-KW"/>
</dbReference>
<keyword evidence="2" id="KW-0808">Transferase</keyword>
<evidence type="ECO:0000313" key="2">
    <source>
        <dbReference type="EMBL" id="UQZ86672.1"/>
    </source>
</evidence>
<dbReference type="InterPro" id="IPR028098">
    <property type="entry name" value="Glyco_trans_4-like_N"/>
</dbReference>
<feature type="domain" description="Glycosyltransferase subfamily 4-like N-terminal" evidence="1">
    <location>
        <begin position="17"/>
        <end position="204"/>
    </location>
</feature>
<dbReference type="PANTHER" id="PTHR12526:SF600">
    <property type="entry name" value="GLYCOSYL TRANSFERASE GROUP 1"/>
    <property type="match status" value="1"/>
</dbReference>
<dbReference type="CDD" id="cd03801">
    <property type="entry name" value="GT4_PimA-like"/>
    <property type="match status" value="1"/>
</dbReference>
<protein>
    <submittedName>
        <fullName evidence="2">Spore coat protein SA</fullName>
        <ecNumber evidence="2">2.4.-.-</ecNumber>
    </submittedName>
</protein>
<dbReference type="RefSeq" id="WP_249862189.1">
    <property type="nucleotide sequence ID" value="NZ_CP027059.1"/>
</dbReference>
<evidence type="ECO:0000259" key="1">
    <source>
        <dbReference type="Pfam" id="PF13439"/>
    </source>
</evidence>
<dbReference type="Pfam" id="PF13692">
    <property type="entry name" value="Glyco_trans_1_4"/>
    <property type="match status" value="1"/>
</dbReference>
<organism evidence="2 3">
    <name type="scientific">Paenibacillus konkukensis</name>
    <dbReference type="NCBI Taxonomy" id="2020716"/>
    <lineage>
        <taxon>Bacteria</taxon>
        <taxon>Bacillati</taxon>
        <taxon>Bacillota</taxon>
        <taxon>Bacilli</taxon>
        <taxon>Bacillales</taxon>
        <taxon>Paenibacillaceae</taxon>
        <taxon>Paenibacillus</taxon>
    </lineage>
</organism>
<reference evidence="2" key="2">
    <citation type="journal article" date="2021" name="J Anim Sci Technol">
        <title>Complete genome sequence of Paenibacillus konkukensis sp. nov. SK3146 as a potential probiotic strain.</title>
        <authorList>
            <person name="Jung H.I."/>
            <person name="Park S."/>
            <person name="Niu K.M."/>
            <person name="Lee S.W."/>
            <person name="Kothari D."/>
            <person name="Yi K.J."/>
            <person name="Kim S.K."/>
        </authorList>
    </citation>
    <scope>NUCLEOTIDE SEQUENCE</scope>
    <source>
        <strain evidence="2">SK3146</strain>
    </source>
</reference>
<keyword evidence="2" id="KW-0946">Virion</keyword>
<dbReference type="SUPFAM" id="SSF53756">
    <property type="entry name" value="UDP-Glycosyltransferase/glycogen phosphorylase"/>
    <property type="match status" value="1"/>
</dbReference>
<name>A0ABY4RWY4_9BACL</name>
<evidence type="ECO:0000313" key="3">
    <source>
        <dbReference type="Proteomes" id="UP001057134"/>
    </source>
</evidence>
<dbReference type="Proteomes" id="UP001057134">
    <property type="component" value="Chromosome"/>
</dbReference>
<dbReference type="EMBL" id="CP027059">
    <property type="protein sequence ID" value="UQZ86672.1"/>
    <property type="molecule type" value="Genomic_DNA"/>
</dbReference>
<sequence>MNILLLSTDIPYPPVSGGRLRVFQVLKELSRYHRMYLISFLKNPDEYEYKRELLDYCEDVALVPLPASLPGKYFSKYASREFQQHIDDFLARYPIDLLQIEHSYMDVYRYRTPKPGGLGKVLIQHNIEHEVHRQRIAYEWPGYSWKEKLLNSLDYLRFKRFEWNRMGEQDLCVMVSELERNKLLKKRPELSNRTVVVPNGVDTEYFQPPADGGRKPLTLVFTAHMGWFPNEDGMLWFYRDMFPRLTDRYPDLQVIAAGKEPTAPVLQIGNEDRRIVVTGRVEDMREFLYTGTVFICPLRMGGGTRLKILEAMASGIPVVSTSIGCEGLDTVSGEHLLIADRPDDFAERIIELLEQPDLRTRLSGNARRLIESSYGWKGIVERYDAQLQERFGGRETEAWTRR</sequence>
<keyword evidence="2" id="KW-0167">Capsid protein</keyword>
<dbReference type="Gene3D" id="3.40.50.2000">
    <property type="entry name" value="Glycogen Phosphorylase B"/>
    <property type="match status" value="2"/>
</dbReference>
<keyword evidence="3" id="KW-1185">Reference proteome</keyword>